<protein>
    <submittedName>
        <fullName evidence="3">Aldo/keto reductase</fullName>
    </submittedName>
</protein>
<dbReference type="InterPro" id="IPR036812">
    <property type="entry name" value="NAD(P)_OxRdtase_dom_sf"/>
</dbReference>
<dbReference type="PANTHER" id="PTHR43364:SF4">
    <property type="entry name" value="NAD(P)-LINKED OXIDOREDUCTASE SUPERFAMILY PROTEIN"/>
    <property type="match status" value="1"/>
</dbReference>
<dbReference type="SUPFAM" id="SSF51430">
    <property type="entry name" value="NAD(P)-linked oxidoreductase"/>
    <property type="match status" value="1"/>
</dbReference>
<evidence type="ECO:0000259" key="2">
    <source>
        <dbReference type="Pfam" id="PF00248"/>
    </source>
</evidence>
<comment type="caution">
    <text evidence="3">The sequence shown here is derived from an EMBL/GenBank/DDBJ whole genome shotgun (WGS) entry which is preliminary data.</text>
</comment>
<keyword evidence="4" id="KW-1185">Reference proteome</keyword>
<organism evidence="3 4">
    <name type="scientific">Nocardioides panacihumi</name>
    <dbReference type="NCBI Taxonomy" id="400774"/>
    <lineage>
        <taxon>Bacteria</taxon>
        <taxon>Bacillati</taxon>
        <taxon>Actinomycetota</taxon>
        <taxon>Actinomycetes</taxon>
        <taxon>Propionibacteriales</taxon>
        <taxon>Nocardioidaceae</taxon>
        <taxon>Nocardioides</taxon>
    </lineage>
</organism>
<dbReference type="CDD" id="cd19080">
    <property type="entry name" value="AKR_AKR9A_9B"/>
    <property type="match status" value="1"/>
</dbReference>
<dbReference type="PANTHER" id="PTHR43364">
    <property type="entry name" value="NADH-SPECIFIC METHYLGLYOXAL REDUCTASE-RELATED"/>
    <property type="match status" value="1"/>
</dbReference>
<proteinExistence type="predicted"/>
<feature type="domain" description="NADP-dependent oxidoreductase" evidence="2">
    <location>
        <begin position="32"/>
        <end position="337"/>
    </location>
</feature>
<accession>A0ABN2QAN4</accession>
<dbReference type="Pfam" id="PF00248">
    <property type="entry name" value="Aldo_ket_red"/>
    <property type="match status" value="1"/>
</dbReference>
<sequence length="368" mass="38659">MLTTLTMVQLLCNAAEVNYRLLGRSGLRVSDLALGTMLFGATTDWGVDAATAAELYAVYRDAGGNYLDTANQYAGGESERILGGLVGGHRDEVVIASKYTNSAPNGRDPNAAGNQRKNMVQSVEGSLRRLGTDRLDVLVVHAWDLLTPVEEVMRGLDDLVRAGKVLYVAVSNTPAWVVARSVTMAELRGWTAYVGVQIEYSLLARTAEAEFLPLCTELGLSVLAWSPLKNGLLTGKYAGADSSATAGRLGTRTWTSPAMAWADPLGGPGAGPVLAALASVAGELGVPPAQVALAWLRHRPVHVVPVVGATRADQLRTNLASAGVALTAEQVAGLDAASAVPQAYPHPYLDSPMARSFRSAGLGERISL</sequence>
<dbReference type="InterPro" id="IPR023210">
    <property type="entry name" value="NADP_OxRdtase_dom"/>
</dbReference>
<evidence type="ECO:0000256" key="1">
    <source>
        <dbReference type="ARBA" id="ARBA00023002"/>
    </source>
</evidence>
<evidence type="ECO:0000313" key="4">
    <source>
        <dbReference type="Proteomes" id="UP001500571"/>
    </source>
</evidence>
<name>A0ABN2QAN4_9ACTN</name>
<reference evidence="3 4" key="1">
    <citation type="journal article" date="2019" name="Int. J. Syst. Evol. Microbiol.">
        <title>The Global Catalogue of Microorganisms (GCM) 10K type strain sequencing project: providing services to taxonomists for standard genome sequencing and annotation.</title>
        <authorList>
            <consortium name="The Broad Institute Genomics Platform"/>
            <consortium name="The Broad Institute Genome Sequencing Center for Infectious Disease"/>
            <person name="Wu L."/>
            <person name="Ma J."/>
        </authorList>
    </citation>
    <scope>NUCLEOTIDE SEQUENCE [LARGE SCALE GENOMIC DNA]</scope>
    <source>
        <strain evidence="3 4">JCM 15309</strain>
    </source>
</reference>
<evidence type="ECO:0000313" key="3">
    <source>
        <dbReference type="EMBL" id="GAA1948457.1"/>
    </source>
</evidence>
<dbReference type="Proteomes" id="UP001500571">
    <property type="component" value="Unassembled WGS sequence"/>
</dbReference>
<dbReference type="InterPro" id="IPR050523">
    <property type="entry name" value="AKR_Detox_Biosynth"/>
</dbReference>
<dbReference type="Gene3D" id="3.20.20.100">
    <property type="entry name" value="NADP-dependent oxidoreductase domain"/>
    <property type="match status" value="1"/>
</dbReference>
<gene>
    <name evidence="3" type="ORF">GCM10009798_04540</name>
</gene>
<dbReference type="EMBL" id="BAAAPB010000001">
    <property type="protein sequence ID" value="GAA1948457.1"/>
    <property type="molecule type" value="Genomic_DNA"/>
</dbReference>
<keyword evidence="1" id="KW-0560">Oxidoreductase</keyword>